<dbReference type="SUPFAM" id="SSF160246">
    <property type="entry name" value="EspE N-terminal domain-like"/>
    <property type="match status" value="1"/>
</dbReference>
<evidence type="ECO:0000256" key="12">
    <source>
        <dbReference type="ARBA" id="ARBA00022927"/>
    </source>
</evidence>
<protein>
    <recommendedName>
        <fullName evidence="16">Type II secretion system protein E</fullName>
        <shortName evidence="16">T2SS protein E</shortName>
    </recommendedName>
    <alternativeName>
        <fullName evidence="16">Type II traffic warden ATPase</fullName>
    </alternativeName>
</protein>
<keyword evidence="14" id="KW-0472">Membrane</keyword>
<evidence type="ECO:0000256" key="5">
    <source>
        <dbReference type="ARBA" id="ARBA00022448"/>
    </source>
</evidence>
<dbReference type="InterPro" id="IPR027417">
    <property type="entry name" value="P-loop_NTPase"/>
</dbReference>
<evidence type="ECO:0000256" key="9">
    <source>
        <dbReference type="ARBA" id="ARBA00022741"/>
    </source>
</evidence>
<keyword evidence="6" id="KW-1003">Cell membrane</keyword>
<dbReference type="EMBL" id="CP102381">
    <property type="protein sequence ID" value="WEJ62522.1"/>
    <property type="molecule type" value="Genomic_DNA"/>
</dbReference>
<dbReference type="NCBIfam" id="TIGR02533">
    <property type="entry name" value="type_II_gspE"/>
    <property type="match status" value="1"/>
</dbReference>
<evidence type="ECO:0000256" key="10">
    <source>
        <dbReference type="ARBA" id="ARBA00022833"/>
    </source>
</evidence>
<keyword evidence="10" id="KW-0862">Zinc</keyword>
<dbReference type="CDD" id="cd01129">
    <property type="entry name" value="PulE-GspE-like"/>
    <property type="match status" value="1"/>
</dbReference>
<dbReference type="InterPro" id="IPR013369">
    <property type="entry name" value="T2SS_GspE"/>
</dbReference>
<evidence type="ECO:0000256" key="7">
    <source>
        <dbReference type="ARBA" id="ARBA00022519"/>
    </source>
</evidence>
<dbReference type="Pfam" id="PF22341">
    <property type="entry name" value="GSPE_N1E"/>
    <property type="match status" value="1"/>
</dbReference>
<evidence type="ECO:0000256" key="11">
    <source>
        <dbReference type="ARBA" id="ARBA00022840"/>
    </source>
</evidence>
<keyword evidence="19" id="KW-1185">Reference proteome</keyword>
<keyword evidence="13" id="KW-1278">Translocase</keyword>
<comment type="subcellular location">
    <subcellularLocation>
        <location evidence="3 16">Cell inner membrane</location>
    </subcellularLocation>
</comment>
<dbReference type="Gene3D" id="3.40.50.300">
    <property type="entry name" value="P-loop containing nucleotide triphosphate hydrolases"/>
    <property type="match status" value="1"/>
</dbReference>
<evidence type="ECO:0000256" key="16">
    <source>
        <dbReference type="RuleBase" id="RU366070"/>
    </source>
</evidence>
<evidence type="ECO:0000313" key="19">
    <source>
        <dbReference type="Proteomes" id="UP001222275"/>
    </source>
</evidence>
<keyword evidence="8" id="KW-0479">Metal-binding</keyword>
<comment type="cofactor">
    <cofactor evidence="1">
        <name>Zn(2+)</name>
        <dbReference type="ChEBI" id="CHEBI:29105"/>
    </cofactor>
</comment>
<keyword evidence="5 16" id="KW-0813">Transport</keyword>
<evidence type="ECO:0000256" key="1">
    <source>
        <dbReference type="ARBA" id="ARBA00001947"/>
    </source>
</evidence>
<evidence type="ECO:0000256" key="6">
    <source>
        <dbReference type="ARBA" id="ARBA00022475"/>
    </source>
</evidence>
<keyword evidence="9 16" id="KW-0547">Nucleotide-binding</keyword>
<dbReference type="PANTHER" id="PTHR30258:SF27">
    <property type="entry name" value="BACTERIOPHAGE ADSORPTION PROTEIN B-RELATED"/>
    <property type="match status" value="1"/>
</dbReference>
<comment type="catalytic activity">
    <reaction evidence="15">
        <text>ATP + H2O + cellular proteinSide 1 = ADP + phosphate + cellular proteinSide 2.</text>
        <dbReference type="EC" id="7.4.2.8"/>
    </reaction>
</comment>
<dbReference type="SUPFAM" id="SSF52540">
    <property type="entry name" value="P-loop containing nucleoside triphosphate hydrolases"/>
    <property type="match status" value="1"/>
</dbReference>
<dbReference type="InterPro" id="IPR054757">
    <property type="entry name" value="GSPE_N1E"/>
</dbReference>
<dbReference type="Pfam" id="PF00437">
    <property type="entry name" value="T2SSE"/>
    <property type="match status" value="1"/>
</dbReference>
<comment type="function">
    <text evidence="2 16">ATPase component of the type II secretion system required for the energy-dependent secretion of extracellular factors such as proteases and toxins from the periplasm. Acts as a molecular motor to provide the energy that is required for assembly of the pseudopilus and the extrusion of substrates generated in the cytoplasm.</text>
</comment>
<feature type="domain" description="Bacterial type II secretion system protein E" evidence="17">
    <location>
        <begin position="308"/>
        <end position="322"/>
    </location>
</feature>
<evidence type="ECO:0000313" key="18">
    <source>
        <dbReference type="EMBL" id="WEJ62522.1"/>
    </source>
</evidence>
<dbReference type="InterPro" id="IPR037257">
    <property type="entry name" value="T2SS_E_N_sf"/>
</dbReference>
<dbReference type="Gene3D" id="3.30.300.160">
    <property type="entry name" value="Type II secretion system, protein E, N-terminal domain"/>
    <property type="match status" value="1"/>
</dbReference>
<evidence type="ECO:0000256" key="2">
    <source>
        <dbReference type="ARBA" id="ARBA00003288"/>
    </source>
</evidence>
<evidence type="ECO:0000256" key="3">
    <source>
        <dbReference type="ARBA" id="ARBA00004533"/>
    </source>
</evidence>
<evidence type="ECO:0000256" key="8">
    <source>
        <dbReference type="ARBA" id="ARBA00022723"/>
    </source>
</evidence>
<evidence type="ECO:0000256" key="13">
    <source>
        <dbReference type="ARBA" id="ARBA00022967"/>
    </source>
</evidence>
<evidence type="ECO:0000256" key="14">
    <source>
        <dbReference type="ARBA" id="ARBA00023136"/>
    </source>
</evidence>
<comment type="similarity">
    <text evidence="4 16">Belongs to the GSP E family.</text>
</comment>
<dbReference type="PANTHER" id="PTHR30258">
    <property type="entry name" value="TYPE II SECRETION SYSTEM PROTEIN GSPE-RELATED"/>
    <property type="match status" value="1"/>
</dbReference>
<reference evidence="18 19" key="1">
    <citation type="submission" date="2022-06" db="EMBL/GenBank/DDBJ databases">
        <title>Thiomicrohabdus sp. nov, an obligately chemolithoautotrophic, sulfur-oxidizing bacterium isolated from beach of Guanyin Mountain. Amoy.</title>
        <authorList>
            <person name="Zhu H."/>
        </authorList>
    </citation>
    <scope>NUCLEOTIDE SEQUENCE [LARGE SCALE GENOMIC DNA]</scope>
    <source>
        <strain evidence="18 19">XGS-01</strain>
    </source>
</reference>
<keyword evidence="7" id="KW-0997">Cell inner membrane</keyword>
<keyword evidence="11 16" id="KW-0067">ATP-binding</keyword>
<dbReference type="Proteomes" id="UP001222275">
    <property type="component" value="Chromosome"/>
</dbReference>
<evidence type="ECO:0000256" key="15">
    <source>
        <dbReference type="ARBA" id="ARBA00034006"/>
    </source>
</evidence>
<evidence type="ECO:0000259" key="17">
    <source>
        <dbReference type="PROSITE" id="PS00662"/>
    </source>
</evidence>
<dbReference type="PROSITE" id="PS00662">
    <property type="entry name" value="T2SP_E"/>
    <property type="match status" value="1"/>
</dbReference>
<evidence type="ECO:0000256" key="4">
    <source>
        <dbReference type="ARBA" id="ARBA00006611"/>
    </source>
</evidence>
<sequence>MNFSLPFSFANKNKVLLSNTESGLSLHFTDETPACALQELQRHFVNCNVELKKIEKAAFDMEIQSNYSTHGKQSMEAIGAIETEDLASVFAEVGEPEDLLDSEDEAPIIKLLNAILSEAIRSRASDIHIEPFENQLRIRFRIDGLLKTVLTPKIALANMLVSRIKVMARLDIAEKRLPQDGRISLKLGGRAVDLRVSTIPSSFGERVVLRLLDKSAGRLNLKELKLPEEVEKGVQKALSKSHGIFLVTGPTGSGKTTTLYAGLTQLNDAQRNIMTVEDPIEYNIDGINQTQVNSKADMTFAKGLRAILRQDPDVVMVGEIRDAETANIAVQASLTGHLVLSTLHTNSAVGAVTRLRDMGVEPFLLSSSIVGVLAQRLVRELCDCKKPHQADKVECEVLEVAEAVIYEPNGCEKCQYTGYKGRMGLYELFLMDEQLRSMIYSNVPEDEIEKVLRQHSHSLRDNGYQAVLKGQTNLAEVQRVTQS</sequence>
<dbReference type="InterPro" id="IPR001482">
    <property type="entry name" value="T2SS/T4SS_dom"/>
</dbReference>
<accession>A0ABY8CBB8</accession>
<dbReference type="RefSeq" id="WP_275594780.1">
    <property type="nucleotide sequence ID" value="NZ_CP102381.1"/>
</dbReference>
<dbReference type="Gene3D" id="3.30.450.90">
    <property type="match status" value="1"/>
</dbReference>
<keyword evidence="12 16" id="KW-0653">Protein transport</keyword>
<name>A0ABY8CBB8_9GAMM</name>
<gene>
    <name evidence="18" type="primary">gspE</name>
    <name evidence="18" type="ORF">NR989_10970</name>
</gene>
<organism evidence="18 19">
    <name type="scientific">Thiomicrorhabdus lithotrophica</name>
    <dbReference type="NCBI Taxonomy" id="2949997"/>
    <lineage>
        <taxon>Bacteria</taxon>
        <taxon>Pseudomonadati</taxon>
        <taxon>Pseudomonadota</taxon>
        <taxon>Gammaproteobacteria</taxon>
        <taxon>Thiotrichales</taxon>
        <taxon>Piscirickettsiaceae</taxon>
        <taxon>Thiomicrorhabdus</taxon>
    </lineage>
</organism>
<proteinExistence type="inferred from homology"/>